<dbReference type="InterPro" id="IPR036188">
    <property type="entry name" value="FAD/NAD-bd_sf"/>
</dbReference>
<feature type="domain" description="4Fe-4S ferredoxin-type" evidence="9">
    <location>
        <begin position="96"/>
        <end position="125"/>
    </location>
</feature>
<organism evidence="10 11">
    <name type="scientific">Caldimicrobium thiodismutans</name>
    <dbReference type="NCBI Taxonomy" id="1653476"/>
    <lineage>
        <taxon>Bacteria</taxon>
        <taxon>Pseudomonadati</taxon>
        <taxon>Thermodesulfobacteriota</taxon>
        <taxon>Thermodesulfobacteria</taxon>
        <taxon>Thermodesulfobacteriales</taxon>
        <taxon>Thermodesulfobacteriaceae</taxon>
        <taxon>Caldimicrobium</taxon>
    </lineage>
</organism>
<dbReference type="GO" id="GO:0051539">
    <property type="term" value="F:4 iron, 4 sulfur cluster binding"/>
    <property type="evidence" value="ECO:0007669"/>
    <property type="project" value="UniProtKB-KW"/>
</dbReference>
<proteinExistence type="inferred from homology"/>
<reference evidence="10 11" key="1">
    <citation type="journal article" date="2016" name="Int. J. Syst. Evol. Microbiol.">
        <title>Caldimicrobium thiodismutans sp. nov., a sulfur-disproportionating bacterium isolated from a hot spring, and emended description of the genus Caldimicrobium.</title>
        <authorList>
            <person name="Kojima H."/>
            <person name="Umezawa K."/>
            <person name="Fukui M."/>
        </authorList>
    </citation>
    <scope>NUCLEOTIDE SEQUENCE [LARGE SCALE GENOMIC DNA]</scope>
    <source>
        <strain evidence="10 11">TF1</strain>
    </source>
</reference>
<dbReference type="STRING" id="1653476.THC_1313"/>
<protein>
    <submittedName>
        <fullName evidence="10">Heterodisulfide reductase subunit A</fullName>
    </submittedName>
</protein>
<comment type="similarity">
    <text evidence="2">Belongs to the HdrA family.</text>
</comment>
<keyword evidence="5" id="KW-0274">FAD</keyword>
<accession>A0A0U5ARY3</accession>
<evidence type="ECO:0000256" key="1">
    <source>
        <dbReference type="ARBA" id="ARBA00001974"/>
    </source>
</evidence>
<evidence type="ECO:0000256" key="4">
    <source>
        <dbReference type="ARBA" id="ARBA00022723"/>
    </source>
</evidence>
<reference evidence="11" key="2">
    <citation type="journal article" date="2016" name="Int. J. Syst. Evol. Microbiol.">
        <title>Caldimicrobium thiodismutans sp. nov., a sulfur-disproportionating bacterium isolated from a hot spring.</title>
        <authorList>
            <person name="Kojima H."/>
            <person name="Umezawa K."/>
            <person name="Fukui M."/>
        </authorList>
    </citation>
    <scope>NUCLEOTIDE SEQUENCE [LARGE SCALE GENOMIC DNA]</scope>
    <source>
        <strain evidence="11">TF1</strain>
    </source>
</reference>
<dbReference type="Pfam" id="PF12831">
    <property type="entry name" value="FAD_oxidored"/>
    <property type="match status" value="1"/>
</dbReference>
<keyword evidence="3" id="KW-0004">4Fe-4S</keyword>
<keyword evidence="8" id="KW-0411">Iron-sulfur</keyword>
<keyword evidence="11" id="KW-1185">Reference proteome</keyword>
<dbReference type="PANTHER" id="PTHR43498:SF1">
    <property type="entry name" value="COB--COM HETERODISULFIDE REDUCTASE IRON-SULFUR SUBUNIT A"/>
    <property type="match status" value="1"/>
</dbReference>
<evidence type="ECO:0000256" key="7">
    <source>
        <dbReference type="ARBA" id="ARBA00023004"/>
    </source>
</evidence>
<keyword evidence="7" id="KW-0408">Iron</keyword>
<dbReference type="PRINTS" id="PR00368">
    <property type="entry name" value="FADPNR"/>
</dbReference>
<dbReference type="GO" id="GO:0016491">
    <property type="term" value="F:oxidoreductase activity"/>
    <property type="evidence" value="ECO:0007669"/>
    <property type="project" value="UniProtKB-KW"/>
</dbReference>
<dbReference type="GO" id="GO:0046872">
    <property type="term" value="F:metal ion binding"/>
    <property type="evidence" value="ECO:0007669"/>
    <property type="project" value="UniProtKB-KW"/>
</dbReference>
<evidence type="ECO:0000256" key="6">
    <source>
        <dbReference type="ARBA" id="ARBA00023002"/>
    </source>
</evidence>
<dbReference type="PROSITE" id="PS51379">
    <property type="entry name" value="4FE4S_FER_2"/>
    <property type="match status" value="1"/>
</dbReference>
<dbReference type="KEGG" id="cthi:THC_1313"/>
<evidence type="ECO:0000259" key="9">
    <source>
        <dbReference type="PROSITE" id="PS51379"/>
    </source>
</evidence>
<dbReference type="PATRIC" id="fig|1653476.3.peg.1362"/>
<dbReference type="SUPFAM" id="SSF51905">
    <property type="entry name" value="FAD/NAD(P)-binding domain"/>
    <property type="match status" value="1"/>
</dbReference>
<dbReference type="InterPro" id="IPR039650">
    <property type="entry name" value="HdrA-like"/>
</dbReference>
<evidence type="ECO:0000256" key="3">
    <source>
        <dbReference type="ARBA" id="ARBA00022485"/>
    </source>
</evidence>
<evidence type="ECO:0000313" key="10">
    <source>
        <dbReference type="EMBL" id="BAU23681.1"/>
    </source>
</evidence>
<dbReference type="PANTHER" id="PTHR43498">
    <property type="entry name" value="FERREDOXIN:COB-COM HETERODISULFIDE REDUCTASE SUBUNIT A"/>
    <property type="match status" value="1"/>
</dbReference>
<comment type="cofactor">
    <cofactor evidence="1">
        <name>FAD</name>
        <dbReference type="ChEBI" id="CHEBI:57692"/>
    </cofactor>
</comment>
<dbReference type="Proteomes" id="UP000068196">
    <property type="component" value="Chromosome"/>
</dbReference>
<dbReference type="OrthoDB" id="9766627at2"/>
<sequence>MGSSTILVVGGGISGVTAAIEAAEMETDVVLVEREPTLGGRVGQLRYYFPKLCPPTCGLEINYKRMKVNPHLTVYTMTDVLEISGSAGNYKIKLRKKPRYVNENCTACGECEKVCEGERISSFDFGLGKTKAIYLPSPMAFPMRYVLDKDALAPGDLERIQSACKYNAIDPDMKEEIFEIEAGAIIWATGWKLYDATKLDNLGYGRFANVITNMQMERMASPWGPTGGNIIRPSDGNVPQRVAFVQCAGSRDENHLPYCSYICCLASLKHSLYLAEKAPDTESLIFYIDIRTPGRYEKFLRRAQNEAKVNFIKGKVAKIEEDPATKDLIVTAEDTLTGKKVHEKVNMVVLALGMQPSIVDEKISGLPQDEYGFVLESDGIIPVGCAKKPLDVMTSNETATGAVIKALQIIKRA</sequence>
<evidence type="ECO:0000313" key="11">
    <source>
        <dbReference type="Proteomes" id="UP000068196"/>
    </source>
</evidence>
<name>A0A0U5ARY3_9BACT</name>
<keyword evidence="5" id="KW-0285">Flavoprotein</keyword>
<dbReference type="InterPro" id="IPR017896">
    <property type="entry name" value="4Fe4S_Fe-S-bd"/>
</dbReference>
<dbReference type="PROSITE" id="PS00198">
    <property type="entry name" value="4FE4S_FER_1"/>
    <property type="match status" value="1"/>
</dbReference>
<dbReference type="RefSeq" id="WP_068516706.1">
    <property type="nucleotide sequence ID" value="NZ_AP014945.1"/>
</dbReference>
<keyword evidence="4" id="KW-0479">Metal-binding</keyword>
<dbReference type="EMBL" id="AP014945">
    <property type="protein sequence ID" value="BAU23681.1"/>
    <property type="molecule type" value="Genomic_DNA"/>
</dbReference>
<evidence type="ECO:0000256" key="8">
    <source>
        <dbReference type="ARBA" id="ARBA00023014"/>
    </source>
</evidence>
<dbReference type="InterPro" id="IPR017900">
    <property type="entry name" value="4Fe4S_Fe_S_CS"/>
</dbReference>
<keyword evidence="6" id="KW-0560">Oxidoreductase</keyword>
<evidence type="ECO:0000256" key="5">
    <source>
        <dbReference type="ARBA" id="ARBA00022827"/>
    </source>
</evidence>
<dbReference type="Gene3D" id="3.50.50.60">
    <property type="entry name" value="FAD/NAD(P)-binding domain"/>
    <property type="match status" value="1"/>
</dbReference>
<dbReference type="AlphaFoldDB" id="A0A0U5ARY3"/>
<gene>
    <name evidence="10" type="ORF">THC_1313</name>
</gene>
<evidence type="ECO:0000256" key="2">
    <source>
        <dbReference type="ARBA" id="ARBA00006561"/>
    </source>
</evidence>